<proteinExistence type="predicted"/>
<organism evidence="4 5">
    <name type="scientific">Methylobacterium jeotgali</name>
    <dbReference type="NCBI Taxonomy" id="381630"/>
    <lineage>
        <taxon>Bacteria</taxon>
        <taxon>Pseudomonadati</taxon>
        <taxon>Pseudomonadota</taxon>
        <taxon>Alphaproteobacteria</taxon>
        <taxon>Hyphomicrobiales</taxon>
        <taxon>Methylobacteriaceae</taxon>
        <taxon>Methylobacterium</taxon>
    </lineage>
</organism>
<name>A0ABQ4SR66_9HYPH</name>
<evidence type="ECO:0000259" key="2">
    <source>
        <dbReference type="Pfam" id="PF03967"/>
    </source>
</evidence>
<sequence length="258" mass="29066">MPRGEITAYLDVAQVVLYAFWIFFAGLVFYLRREDRREGYPLEAEAAWGRPGPLDSILIPSPKQFLLSNGHVKLAPRPGPPTPWVYRGHKREVWPGAPLEPETDGLHDAIGPASYAQREDSHDETWDREKRIVPLRVADHFEVHEDGPNPIGMPVFGADRQLAGTISDLWVDRGESLMRYYEVALADGSRRVLMPATFARTGRFSRTVKTEALLARQFAEIPATKDPDSVTLVEEERIMAFFGGGTLYATAQRQESFL</sequence>
<reference evidence="4" key="1">
    <citation type="journal article" date="2021" name="Front. Microbiol.">
        <title>Comprehensive Comparative Genomics and Phenotyping of Methylobacterium Species.</title>
        <authorList>
            <person name="Alessa O."/>
            <person name="Ogura Y."/>
            <person name="Fujitani Y."/>
            <person name="Takami H."/>
            <person name="Hayashi T."/>
            <person name="Sahin N."/>
            <person name="Tani A."/>
        </authorList>
    </citation>
    <scope>NUCLEOTIDE SEQUENCE</scope>
    <source>
        <strain evidence="4">LMG 23639</strain>
    </source>
</reference>
<evidence type="ECO:0000313" key="5">
    <source>
        <dbReference type="Proteomes" id="UP001055102"/>
    </source>
</evidence>
<comment type="caution">
    <text evidence="4">The sequence shown here is derived from an EMBL/GenBank/DDBJ whole genome shotgun (WGS) entry which is preliminary data.</text>
</comment>
<dbReference type="RefSeq" id="WP_238273716.1">
    <property type="nucleotide sequence ID" value="NZ_BPQR01000004.1"/>
</dbReference>
<dbReference type="Gene3D" id="3.90.50.10">
    <property type="entry name" value="Photosynthetic Reaction Center, subunit H, domain 2"/>
    <property type="match status" value="1"/>
</dbReference>
<dbReference type="Gene3D" id="4.10.540.10">
    <property type="entry name" value="Photosynthetic reaction centre, H subunit, N-terminal domain"/>
    <property type="match status" value="1"/>
</dbReference>
<feature type="transmembrane region" description="Helical" evidence="1">
    <location>
        <begin position="12"/>
        <end position="31"/>
    </location>
</feature>
<evidence type="ECO:0000313" key="4">
    <source>
        <dbReference type="EMBL" id="GJE04990.1"/>
    </source>
</evidence>
<feature type="domain" description="PRC-barrel" evidence="3">
    <location>
        <begin position="147"/>
        <end position="199"/>
    </location>
</feature>
<dbReference type="InterPro" id="IPR037097">
    <property type="entry name" value="Photo_RC_H_N_sf"/>
</dbReference>
<dbReference type="NCBIfam" id="TIGR01150">
    <property type="entry name" value="puhA"/>
    <property type="match status" value="1"/>
</dbReference>
<keyword evidence="1" id="KW-0472">Membrane</keyword>
<dbReference type="InterPro" id="IPR015810">
    <property type="entry name" value="Photo_RC_H_N"/>
</dbReference>
<evidence type="ECO:0000256" key="1">
    <source>
        <dbReference type="SAM" id="Phobius"/>
    </source>
</evidence>
<dbReference type="Pfam" id="PF05239">
    <property type="entry name" value="PRC"/>
    <property type="match status" value="1"/>
</dbReference>
<dbReference type="EMBL" id="BPQR01000004">
    <property type="protein sequence ID" value="GJE04990.1"/>
    <property type="molecule type" value="Genomic_DNA"/>
</dbReference>
<dbReference type="SUPFAM" id="SSF50346">
    <property type="entry name" value="PRC-barrel domain"/>
    <property type="match status" value="1"/>
</dbReference>
<dbReference type="InterPro" id="IPR027275">
    <property type="entry name" value="PRC-brl_dom"/>
</dbReference>
<reference evidence="4" key="2">
    <citation type="submission" date="2021-08" db="EMBL/GenBank/DDBJ databases">
        <authorList>
            <person name="Tani A."/>
            <person name="Ola A."/>
            <person name="Ogura Y."/>
            <person name="Katsura K."/>
            <person name="Hayashi T."/>
        </authorList>
    </citation>
    <scope>NUCLEOTIDE SEQUENCE</scope>
    <source>
        <strain evidence="4">LMG 23639</strain>
    </source>
</reference>
<dbReference type="InterPro" id="IPR014747">
    <property type="entry name" value="Bac_photo_RC_H_C"/>
</dbReference>
<protein>
    <submittedName>
        <fullName evidence="4">Reaction center protein H chain</fullName>
    </submittedName>
</protein>
<dbReference type="InterPro" id="IPR005652">
    <property type="entry name" value="Photo_RC_H"/>
</dbReference>
<dbReference type="SUPFAM" id="SSF81490">
    <property type="entry name" value="Photosystem II reaction centre subunit H, transmembrane region"/>
    <property type="match status" value="1"/>
</dbReference>
<keyword evidence="5" id="KW-1185">Reference proteome</keyword>
<evidence type="ECO:0000259" key="3">
    <source>
        <dbReference type="Pfam" id="PF05239"/>
    </source>
</evidence>
<keyword evidence="1" id="KW-1133">Transmembrane helix</keyword>
<dbReference type="Proteomes" id="UP001055102">
    <property type="component" value="Unassembled WGS sequence"/>
</dbReference>
<gene>
    <name evidence="4" type="primary">puhA</name>
    <name evidence="4" type="ORF">AOPFMNJM_0283</name>
</gene>
<keyword evidence="1" id="KW-0812">Transmembrane</keyword>
<dbReference type="Pfam" id="PF03967">
    <property type="entry name" value="PRCH"/>
    <property type="match status" value="1"/>
</dbReference>
<accession>A0ABQ4SR66</accession>
<dbReference type="InterPro" id="IPR011033">
    <property type="entry name" value="PRC_barrel-like_sf"/>
</dbReference>
<feature type="domain" description="Photosynthetic reaction centre H subunit N-terminal" evidence="2">
    <location>
        <begin position="5"/>
        <end position="137"/>
    </location>
</feature>